<feature type="non-terminal residue" evidence="2">
    <location>
        <position position="200"/>
    </location>
</feature>
<evidence type="ECO:0000256" key="1">
    <source>
        <dbReference type="SAM" id="MobiDB-lite"/>
    </source>
</evidence>
<proteinExistence type="predicted"/>
<evidence type="ECO:0000313" key="3">
    <source>
        <dbReference type="Proteomes" id="UP001189429"/>
    </source>
</evidence>
<accession>A0ABN9S7P8</accession>
<protein>
    <submittedName>
        <fullName evidence="2">Uncharacterized protein</fullName>
    </submittedName>
</protein>
<feature type="region of interest" description="Disordered" evidence="1">
    <location>
        <begin position="1"/>
        <end position="138"/>
    </location>
</feature>
<feature type="compositionally biased region" description="Low complexity" evidence="1">
    <location>
        <begin position="57"/>
        <end position="67"/>
    </location>
</feature>
<sequence>MEGVLGPAVEDASGGRGHDVQDIGDGQASSQGAYQIKATGETKKVDAHPTSKDSARRSTGARSTGSRPSVGSGRFRLESRSPRKSVQFAFSRGSDARPPPPRRSSGDVSAASAAEGFAKKKARSFLEPDSSTAELDPGLRRGLTATSIVQSDVSSSVAGSSGRSGRAFCCPAWIKINRMRLWLFLEEPFVDWKSSALSSV</sequence>
<dbReference type="Proteomes" id="UP001189429">
    <property type="component" value="Unassembled WGS sequence"/>
</dbReference>
<feature type="compositionally biased region" description="Basic and acidic residues" evidence="1">
    <location>
        <begin position="40"/>
        <end position="56"/>
    </location>
</feature>
<reference evidence="2" key="1">
    <citation type="submission" date="2023-10" db="EMBL/GenBank/DDBJ databases">
        <authorList>
            <person name="Chen Y."/>
            <person name="Shah S."/>
            <person name="Dougan E. K."/>
            <person name="Thang M."/>
            <person name="Chan C."/>
        </authorList>
    </citation>
    <scope>NUCLEOTIDE SEQUENCE [LARGE SCALE GENOMIC DNA]</scope>
</reference>
<gene>
    <name evidence="2" type="ORF">PCOR1329_LOCUS27302</name>
</gene>
<comment type="caution">
    <text evidence="2">The sequence shown here is derived from an EMBL/GenBank/DDBJ whole genome shotgun (WGS) entry which is preliminary data.</text>
</comment>
<organism evidence="2 3">
    <name type="scientific">Prorocentrum cordatum</name>
    <dbReference type="NCBI Taxonomy" id="2364126"/>
    <lineage>
        <taxon>Eukaryota</taxon>
        <taxon>Sar</taxon>
        <taxon>Alveolata</taxon>
        <taxon>Dinophyceae</taxon>
        <taxon>Prorocentrales</taxon>
        <taxon>Prorocentraceae</taxon>
        <taxon>Prorocentrum</taxon>
    </lineage>
</organism>
<evidence type="ECO:0000313" key="2">
    <source>
        <dbReference type="EMBL" id="CAK0827891.1"/>
    </source>
</evidence>
<keyword evidence="3" id="KW-1185">Reference proteome</keyword>
<name>A0ABN9S7P8_9DINO</name>
<dbReference type="EMBL" id="CAUYUJ010009879">
    <property type="protein sequence ID" value="CAK0827891.1"/>
    <property type="molecule type" value="Genomic_DNA"/>
</dbReference>